<dbReference type="FunFam" id="3.10.129.10:FF:000026">
    <property type="entry name" value="Possible 4-hydroxybenzoyl-CoA thioesterase"/>
    <property type="match status" value="1"/>
</dbReference>
<dbReference type="InterPro" id="IPR006684">
    <property type="entry name" value="YbgC/YbaW"/>
</dbReference>
<dbReference type="InterPro" id="IPR029069">
    <property type="entry name" value="HotDog_dom_sf"/>
</dbReference>
<keyword evidence="2" id="KW-0378">Hydrolase</keyword>
<dbReference type="RefSeq" id="WP_004427356.1">
    <property type="nucleotide sequence ID" value="NZ_ALPT02000033.1"/>
</dbReference>
<evidence type="ECO:0000256" key="1">
    <source>
        <dbReference type="ARBA" id="ARBA00005953"/>
    </source>
</evidence>
<dbReference type="NCBIfam" id="TIGR00051">
    <property type="entry name" value="YbgC/FadM family acyl-CoA thioesterase"/>
    <property type="match status" value="1"/>
</dbReference>
<dbReference type="CDD" id="cd00586">
    <property type="entry name" value="4HBT"/>
    <property type="match status" value="1"/>
</dbReference>
<evidence type="ECO:0000313" key="5">
    <source>
        <dbReference type="Proteomes" id="UP000002754"/>
    </source>
</evidence>
<evidence type="ECO:0000313" key="4">
    <source>
        <dbReference type="EMBL" id="THG91526.1"/>
    </source>
</evidence>
<dbReference type="OrthoDB" id="9800856at2"/>
<proteinExistence type="inferred from homology"/>
<dbReference type="PIRSF" id="PIRSF003230">
    <property type="entry name" value="YbgC"/>
    <property type="match status" value="1"/>
</dbReference>
<dbReference type="EMBL" id="ALPT02000033">
    <property type="protein sequence ID" value="KGA97267.1"/>
    <property type="molecule type" value="Genomic_DNA"/>
</dbReference>
<evidence type="ECO:0000313" key="6">
    <source>
        <dbReference type="Proteomes" id="UP000297014"/>
    </source>
</evidence>
<organism evidence="3 5">
    <name type="scientific">Alkalihalobacillus alcalophilus ATCC 27647 = CGMCC 1.3604</name>
    <dbReference type="NCBI Taxonomy" id="1218173"/>
    <lineage>
        <taxon>Bacteria</taxon>
        <taxon>Bacillati</taxon>
        <taxon>Bacillota</taxon>
        <taxon>Bacilli</taxon>
        <taxon>Bacillales</taxon>
        <taxon>Bacillaceae</taxon>
        <taxon>Alkalihalobacillus</taxon>
    </lineage>
</organism>
<dbReference type="Proteomes" id="UP000297014">
    <property type="component" value="Unassembled WGS sequence"/>
</dbReference>
<dbReference type="Pfam" id="PF13279">
    <property type="entry name" value="4HBT_2"/>
    <property type="match status" value="1"/>
</dbReference>
<dbReference type="STRING" id="1218173.BALCAV_0211215"/>
<gene>
    <name evidence="4" type="ORF">AJ85_04480</name>
    <name evidence="3" type="ORF">BALCAV_0211215</name>
</gene>
<accession>A0A094YUU4</accession>
<protein>
    <submittedName>
        <fullName evidence="3">Uncharacterized protein</fullName>
    </submittedName>
</protein>
<dbReference type="PANTHER" id="PTHR31793:SF27">
    <property type="entry name" value="NOVEL THIOESTERASE SUPERFAMILY DOMAIN AND SAPOSIN A-TYPE DOMAIN CONTAINING PROTEIN (0610012H03RIK)"/>
    <property type="match status" value="1"/>
</dbReference>
<evidence type="ECO:0000313" key="3">
    <source>
        <dbReference type="EMBL" id="KGA97267.1"/>
    </source>
</evidence>
<dbReference type="GO" id="GO:0047617">
    <property type="term" value="F:fatty acyl-CoA hydrolase activity"/>
    <property type="evidence" value="ECO:0007669"/>
    <property type="project" value="TreeGrafter"/>
</dbReference>
<sequence length="139" mass="16157">MKIVSTKIAVRYAETDQMGVVHHSNYVVWFEVGRTEFIKELGFSYAEMERDGILSPVIDLQVSYKQPTTYGEEVSIHTWVEEYDGIRVKYGYEVKNKAGQLCVTGNSVHVCVKKDNFRPISIRKTLPHWHEAYEKIKKK</sequence>
<dbReference type="eggNOG" id="COG0824">
    <property type="taxonomic scope" value="Bacteria"/>
</dbReference>
<comment type="caution">
    <text evidence="3">The sequence shown here is derived from an EMBL/GenBank/DDBJ whole genome shotgun (WGS) entry which is preliminary data.</text>
</comment>
<comment type="similarity">
    <text evidence="1">Belongs to the 4-hydroxybenzoyl-CoA thioesterase family.</text>
</comment>
<dbReference type="AlphaFoldDB" id="A0A094YUU4"/>
<keyword evidence="5" id="KW-1185">Reference proteome</keyword>
<reference evidence="3 5" key="1">
    <citation type="journal article" date="2014" name="Genome Announc.">
        <title>Draft Genome Sequence of Bacillus alcalophilus AV1934, a Classic Alkaliphile Isolated from Human Feces in 1934.</title>
        <authorList>
            <person name="Attie O."/>
            <person name="Jayaprakash A."/>
            <person name="Shah H."/>
            <person name="Paulsen I.T."/>
            <person name="Morino M."/>
            <person name="Takahashi Y."/>
            <person name="Narumi I."/>
            <person name="Sachidanandam R."/>
            <person name="Satoh K."/>
            <person name="Ito M."/>
            <person name="Krulwich T.A."/>
        </authorList>
    </citation>
    <scope>NUCLEOTIDE SEQUENCE [LARGE SCALE GENOMIC DNA]</scope>
    <source>
        <strain evidence="3 5">AV1934</strain>
    </source>
</reference>
<dbReference type="Gene3D" id="3.10.129.10">
    <property type="entry name" value="Hotdog Thioesterase"/>
    <property type="match status" value="1"/>
</dbReference>
<dbReference type="InterPro" id="IPR050563">
    <property type="entry name" value="4-hydroxybenzoyl-CoA_TE"/>
</dbReference>
<dbReference type="EMBL" id="JALP01000065">
    <property type="protein sequence ID" value="THG91526.1"/>
    <property type="molecule type" value="Genomic_DNA"/>
</dbReference>
<dbReference type="SUPFAM" id="SSF54637">
    <property type="entry name" value="Thioesterase/thiol ester dehydrase-isomerase"/>
    <property type="match status" value="1"/>
</dbReference>
<evidence type="ECO:0000256" key="2">
    <source>
        <dbReference type="ARBA" id="ARBA00022801"/>
    </source>
</evidence>
<dbReference type="Proteomes" id="UP000002754">
    <property type="component" value="Unassembled WGS sequence"/>
</dbReference>
<dbReference type="PANTHER" id="PTHR31793">
    <property type="entry name" value="4-HYDROXYBENZOYL-COA THIOESTERASE FAMILY MEMBER"/>
    <property type="match status" value="1"/>
</dbReference>
<name>A0A094YUU4_ALKAL</name>
<reference evidence="4 6" key="2">
    <citation type="submission" date="2014-01" db="EMBL/GenBank/DDBJ databases">
        <title>Draft genome sequencing of Bacillus alcalophilus CGMCC 1.3604.</title>
        <authorList>
            <person name="Yang J."/>
            <person name="Diao L."/>
            <person name="Yang S."/>
        </authorList>
    </citation>
    <scope>NUCLEOTIDE SEQUENCE [LARGE SCALE GENOMIC DNA]</scope>
    <source>
        <strain evidence="4 6">CGMCC 1.3604</strain>
    </source>
</reference>